<dbReference type="InterPro" id="IPR002371">
    <property type="entry name" value="FlgK"/>
</dbReference>
<comment type="subcellular location">
    <subcellularLocation>
        <location evidence="1 7">Bacterial flagellum</location>
    </subcellularLocation>
    <subcellularLocation>
        <location evidence="2 7">Secreted</location>
    </subcellularLocation>
</comment>
<dbReference type="InterPro" id="IPR019776">
    <property type="entry name" value="Flagellar_basal_body_rod_CS"/>
</dbReference>
<dbReference type="EMBL" id="SHKW01000001">
    <property type="protein sequence ID" value="RZU39544.1"/>
    <property type="molecule type" value="Genomic_DNA"/>
</dbReference>
<comment type="caution">
    <text evidence="12">The sequence shown here is derived from an EMBL/GenBank/DDBJ whole genome shotgun (WGS) entry which is preliminary data.</text>
</comment>
<dbReference type="InterPro" id="IPR053927">
    <property type="entry name" value="FlgK_helical"/>
</dbReference>
<reference evidence="12 13" key="1">
    <citation type="submission" date="2019-02" db="EMBL/GenBank/DDBJ databases">
        <title>Genomic Encyclopedia of Archaeal and Bacterial Type Strains, Phase II (KMG-II): from individual species to whole genera.</title>
        <authorList>
            <person name="Goeker M."/>
        </authorList>
    </citation>
    <scope>NUCLEOTIDE SEQUENCE [LARGE SCALE GENOMIC DNA]</scope>
    <source>
        <strain evidence="12 13">DSM 18101</strain>
    </source>
</reference>
<sequence>MGTLASALALAQQALMANQTALNITANNVANQNTPGYTREVATWTENDSVTIGNVSVGQGASIGAAASQRDLILEKRVQQQTQVQAQSQSLEDALNQVQSIFGLSSSSTSASSTALGTALNGFYNALSSLTANPSDSATRQKVISAASNLVGAFNSTSNQMAGVASDLDKQVSGYVDNVNGLLSTIATLNQKISNSSPNSDAGVLEDQRQQAIAQLSQYIGLDQITNENNQITLTTTNGAVLVSGAQSYAMSTSQISGQTHIMAGIPPQDVTAGLTGGALGGALEARDQLLPQYQSSLDELAYQIGTQVNQVNAQGLDGNGNPGAAIFQLPGSANGAAVLIGMATTDPQSIAAAAVGEGSTGTSNALLLAGLANGATVSGQTPLDFLTSLMGQIGNAAASASSDNTVQQATLTQLTSQRNSLSSVSLDEEAANLTQYQRAYQAAAKIFSITDELMASAINLGVTTSVS</sequence>
<dbReference type="GO" id="GO:0044780">
    <property type="term" value="P:bacterial-type flagellum assembly"/>
    <property type="evidence" value="ECO:0007669"/>
    <property type="project" value="InterPro"/>
</dbReference>
<protein>
    <recommendedName>
        <fullName evidence="4 7">Flagellar hook-associated protein 1</fullName>
        <shortName evidence="7">HAP1</shortName>
    </recommendedName>
</protein>
<dbReference type="Proteomes" id="UP000292958">
    <property type="component" value="Unassembled WGS sequence"/>
</dbReference>
<dbReference type="Pfam" id="PF00460">
    <property type="entry name" value="Flg_bb_rod"/>
    <property type="match status" value="1"/>
</dbReference>
<evidence type="ECO:0000256" key="4">
    <source>
        <dbReference type="ARBA" id="ARBA00016244"/>
    </source>
</evidence>
<evidence type="ECO:0000259" key="10">
    <source>
        <dbReference type="Pfam" id="PF06429"/>
    </source>
</evidence>
<dbReference type="GO" id="GO:0005576">
    <property type="term" value="C:extracellular region"/>
    <property type="evidence" value="ECO:0007669"/>
    <property type="project" value="UniProtKB-SubCell"/>
</dbReference>
<feature type="domain" description="Flagellar basal body rod protein N-terminal" evidence="9">
    <location>
        <begin position="11"/>
        <end position="38"/>
    </location>
</feature>
<evidence type="ECO:0000259" key="11">
    <source>
        <dbReference type="Pfam" id="PF22638"/>
    </source>
</evidence>
<keyword evidence="6 7" id="KW-0975">Bacterial flagellum</keyword>
<evidence type="ECO:0000259" key="9">
    <source>
        <dbReference type="Pfam" id="PF00460"/>
    </source>
</evidence>
<evidence type="ECO:0000256" key="7">
    <source>
        <dbReference type="RuleBase" id="RU362065"/>
    </source>
</evidence>
<feature type="domain" description="Flagellar hook-associated protein FlgK helical" evidence="11">
    <location>
        <begin position="110"/>
        <end position="328"/>
    </location>
</feature>
<evidence type="ECO:0000313" key="13">
    <source>
        <dbReference type="Proteomes" id="UP000292958"/>
    </source>
</evidence>
<dbReference type="PANTHER" id="PTHR30033">
    <property type="entry name" value="FLAGELLAR HOOK-ASSOCIATED PROTEIN 1"/>
    <property type="match status" value="1"/>
</dbReference>
<dbReference type="InterPro" id="IPR010930">
    <property type="entry name" value="Flg_bb/hook_C_dom"/>
</dbReference>
<keyword evidence="8" id="KW-0732">Signal</keyword>
<keyword evidence="12" id="KW-0969">Cilium</keyword>
<dbReference type="PROSITE" id="PS00588">
    <property type="entry name" value="FLAGELLA_BB_ROD"/>
    <property type="match status" value="1"/>
</dbReference>
<dbReference type="GO" id="GO:0005198">
    <property type="term" value="F:structural molecule activity"/>
    <property type="evidence" value="ECO:0007669"/>
    <property type="project" value="UniProtKB-UniRule"/>
</dbReference>
<dbReference type="Pfam" id="PF06429">
    <property type="entry name" value="Flg_bbr_C"/>
    <property type="match status" value="1"/>
</dbReference>
<keyword evidence="12" id="KW-0282">Flagellum</keyword>
<evidence type="ECO:0000256" key="5">
    <source>
        <dbReference type="ARBA" id="ARBA00022525"/>
    </source>
</evidence>
<dbReference type="AlphaFoldDB" id="A0A4Q7YQV3"/>
<accession>A0A4Q7YQV3</accession>
<evidence type="ECO:0000313" key="12">
    <source>
        <dbReference type="EMBL" id="RZU39544.1"/>
    </source>
</evidence>
<dbReference type="InterPro" id="IPR001444">
    <property type="entry name" value="Flag_bb_rod_N"/>
</dbReference>
<feature type="signal peptide" evidence="8">
    <location>
        <begin position="1"/>
        <end position="17"/>
    </location>
</feature>
<dbReference type="OrthoDB" id="9802553at2"/>
<dbReference type="RefSeq" id="WP_130417736.1">
    <property type="nucleotide sequence ID" value="NZ_SHKW01000001.1"/>
</dbReference>
<name>A0A4Q7YQV3_9BACT</name>
<evidence type="ECO:0000256" key="2">
    <source>
        <dbReference type="ARBA" id="ARBA00004613"/>
    </source>
</evidence>
<comment type="similarity">
    <text evidence="3 7">Belongs to the flagella basal body rod proteins family.</text>
</comment>
<evidence type="ECO:0000256" key="6">
    <source>
        <dbReference type="ARBA" id="ARBA00023143"/>
    </source>
</evidence>
<dbReference type="SUPFAM" id="SSF64518">
    <property type="entry name" value="Phase 1 flagellin"/>
    <property type="match status" value="1"/>
</dbReference>
<dbReference type="Pfam" id="PF22638">
    <property type="entry name" value="FlgK_D1"/>
    <property type="match status" value="1"/>
</dbReference>
<keyword evidence="5 7" id="KW-0964">Secreted</keyword>
<feature type="chain" id="PRO_5020246535" description="Flagellar hook-associated protein 1" evidence="8">
    <location>
        <begin position="18"/>
        <end position="468"/>
    </location>
</feature>
<dbReference type="PRINTS" id="PR01005">
    <property type="entry name" value="FLGHOOKAP1"/>
</dbReference>
<evidence type="ECO:0000256" key="3">
    <source>
        <dbReference type="ARBA" id="ARBA00009677"/>
    </source>
</evidence>
<organism evidence="12 13">
    <name type="scientific">Edaphobacter modestus</name>
    <dbReference type="NCBI Taxonomy" id="388466"/>
    <lineage>
        <taxon>Bacteria</taxon>
        <taxon>Pseudomonadati</taxon>
        <taxon>Acidobacteriota</taxon>
        <taxon>Terriglobia</taxon>
        <taxon>Terriglobales</taxon>
        <taxon>Acidobacteriaceae</taxon>
        <taxon>Edaphobacter</taxon>
    </lineage>
</organism>
<dbReference type="NCBIfam" id="TIGR02492">
    <property type="entry name" value="flgK_ends"/>
    <property type="match status" value="1"/>
</dbReference>
<evidence type="ECO:0000256" key="1">
    <source>
        <dbReference type="ARBA" id="ARBA00004365"/>
    </source>
</evidence>
<keyword evidence="12" id="KW-0966">Cell projection</keyword>
<evidence type="ECO:0000256" key="8">
    <source>
        <dbReference type="SAM" id="SignalP"/>
    </source>
</evidence>
<dbReference type="GO" id="GO:0009424">
    <property type="term" value="C:bacterial-type flagellum hook"/>
    <property type="evidence" value="ECO:0007669"/>
    <property type="project" value="UniProtKB-UniRule"/>
</dbReference>
<gene>
    <name evidence="7" type="primary">flgK</name>
    <name evidence="12" type="ORF">BDD14_0929</name>
</gene>
<proteinExistence type="inferred from homology"/>
<keyword evidence="13" id="KW-1185">Reference proteome</keyword>
<feature type="domain" description="Flagellar basal-body/hook protein C-terminal" evidence="10">
    <location>
        <begin position="422"/>
        <end position="461"/>
    </location>
</feature>
<dbReference type="PANTHER" id="PTHR30033:SF1">
    <property type="entry name" value="FLAGELLAR HOOK-ASSOCIATED PROTEIN 1"/>
    <property type="match status" value="1"/>
</dbReference>